<accession>A0ABU1T0Q4</accession>
<organism evidence="7 8">
    <name type="scientific">Arcanobacterium hippocoleae</name>
    <dbReference type="NCBI Taxonomy" id="149017"/>
    <lineage>
        <taxon>Bacteria</taxon>
        <taxon>Bacillati</taxon>
        <taxon>Actinomycetota</taxon>
        <taxon>Actinomycetes</taxon>
        <taxon>Actinomycetales</taxon>
        <taxon>Actinomycetaceae</taxon>
        <taxon>Arcanobacterium</taxon>
    </lineage>
</organism>
<gene>
    <name evidence="7" type="ORF">J2S36_000492</name>
</gene>
<evidence type="ECO:0000313" key="8">
    <source>
        <dbReference type="Proteomes" id="UP001266099"/>
    </source>
</evidence>
<dbReference type="Proteomes" id="UP001266099">
    <property type="component" value="Unassembled WGS sequence"/>
</dbReference>
<dbReference type="PANTHER" id="PTHR43691">
    <property type="entry name" value="URIDINE PHOSPHORYLASE"/>
    <property type="match status" value="1"/>
</dbReference>
<dbReference type="InterPro" id="IPR004402">
    <property type="entry name" value="DeoD-type"/>
</dbReference>
<sequence>MSTPHINAEKGDFAPAVLMPGDPKRAERMARYLMPEAKLVTDVRGILGFTGEVNGKPLSIMASGMGQPSLSIYVNELFMEYDVQRIIRVGTCGGISSRVKIGDVIIANGAHYEGVINTYWVDGIHYSAIADFELVRAAAAAAEDDPNVVVAPIISRDRFYGVSEAENRALAANGTMGVEMEAGALYGLAAHYGRQALAVLTVSDHLFASDSRDMTAEERESNFQKALKLAVAAAHC</sequence>
<dbReference type="Pfam" id="PF01048">
    <property type="entry name" value="PNP_UDP_1"/>
    <property type="match status" value="1"/>
</dbReference>
<evidence type="ECO:0000256" key="4">
    <source>
        <dbReference type="ARBA" id="ARBA00022679"/>
    </source>
</evidence>
<reference evidence="7 8" key="1">
    <citation type="submission" date="2023-07" db="EMBL/GenBank/DDBJ databases">
        <title>Sequencing the genomes of 1000 actinobacteria strains.</title>
        <authorList>
            <person name="Klenk H.-P."/>
        </authorList>
    </citation>
    <scope>NUCLEOTIDE SEQUENCE [LARGE SCALE GENOMIC DNA]</scope>
    <source>
        <strain evidence="7 8">DSM 15539</strain>
    </source>
</reference>
<comment type="caution">
    <text evidence="7">The sequence shown here is derived from an EMBL/GenBank/DDBJ whole genome shotgun (WGS) entry which is preliminary data.</text>
</comment>
<evidence type="ECO:0000313" key="7">
    <source>
        <dbReference type="EMBL" id="MDR6938949.1"/>
    </source>
</evidence>
<keyword evidence="4 7" id="KW-0808">Transferase</keyword>
<evidence type="ECO:0000256" key="5">
    <source>
        <dbReference type="ARBA" id="ARBA00048447"/>
    </source>
</evidence>
<evidence type="ECO:0000256" key="2">
    <source>
        <dbReference type="ARBA" id="ARBA00021980"/>
    </source>
</evidence>
<dbReference type="EC" id="2.4.2.3" evidence="1"/>
<dbReference type="Gene3D" id="3.40.50.1580">
    <property type="entry name" value="Nucleoside phosphorylase domain"/>
    <property type="match status" value="1"/>
</dbReference>
<dbReference type="EMBL" id="JAVDUJ010000001">
    <property type="protein sequence ID" value="MDR6938949.1"/>
    <property type="molecule type" value="Genomic_DNA"/>
</dbReference>
<proteinExistence type="predicted"/>
<dbReference type="NCBIfam" id="NF004489">
    <property type="entry name" value="PRK05819.1"/>
    <property type="match status" value="1"/>
</dbReference>
<dbReference type="InterPro" id="IPR035994">
    <property type="entry name" value="Nucleoside_phosphorylase_sf"/>
</dbReference>
<dbReference type="InterPro" id="IPR000845">
    <property type="entry name" value="Nucleoside_phosphorylase_d"/>
</dbReference>
<keyword evidence="8" id="KW-1185">Reference proteome</keyword>
<dbReference type="GO" id="GO:0004731">
    <property type="term" value="F:purine-nucleoside phosphorylase activity"/>
    <property type="evidence" value="ECO:0007669"/>
    <property type="project" value="UniProtKB-EC"/>
</dbReference>
<dbReference type="PANTHER" id="PTHR43691:SF11">
    <property type="entry name" value="FI09636P-RELATED"/>
    <property type="match status" value="1"/>
</dbReference>
<keyword evidence="3 7" id="KW-0328">Glycosyltransferase</keyword>
<evidence type="ECO:0000256" key="3">
    <source>
        <dbReference type="ARBA" id="ARBA00022676"/>
    </source>
</evidence>
<name>A0ABU1T0Q4_9ACTO</name>
<dbReference type="CDD" id="cd09006">
    <property type="entry name" value="PNP_EcPNPI-like"/>
    <property type="match status" value="1"/>
</dbReference>
<feature type="domain" description="Nucleoside phosphorylase" evidence="6">
    <location>
        <begin position="16"/>
        <end position="230"/>
    </location>
</feature>
<evidence type="ECO:0000259" key="6">
    <source>
        <dbReference type="Pfam" id="PF01048"/>
    </source>
</evidence>
<protein>
    <recommendedName>
        <fullName evidence="2">Uridine phosphorylase</fullName>
        <ecNumber evidence="1">2.4.2.3</ecNumber>
    </recommendedName>
</protein>
<dbReference type="SUPFAM" id="SSF53167">
    <property type="entry name" value="Purine and uridine phosphorylases"/>
    <property type="match status" value="1"/>
</dbReference>
<comment type="catalytic activity">
    <reaction evidence="5">
        <text>uridine + phosphate = alpha-D-ribose 1-phosphate + uracil</text>
        <dbReference type="Rhea" id="RHEA:24388"/>
        <dbReference type="ChEBI" id="CHEBI:16704"/>
        <dbReference type="ChEBI" id="CHEBI:17568"/>
        <dbReference type="ChEBI" id="CHEBI:43474"/>
        <dbReference type="ChEBI" id="CHEBI:57720"/>
        <dbReference type="EC" id="2.4.2.3"/>
    </reaction>
</comment>
<evidence type="ECO:0000256" key="1">
    <source>
        <dbReference type="ARBA" id="ARBA00011888"/>
    </source>
</evidence>
<dbReference type="RefSeq" id="WP_309955176.1">
    <property type="nucleotide sequence ID" value="NZ_CP136414.1"/>
</dbReference>